<accession>A0AA88NWX7</accession>
<protein>
    <submittedName>
        <fullName evidence="1">Uncharacterized protein</fullName>
    </submittedName>
</protein>
<keyword evidence="2" id="KW-1185">Reference proteome</keyword>
<organism evidence="1 2">
    <name type="scientific">Tachysurus vachellii</name>
    <name type="common">Darkbarbel catfish</name>
    <name type="synonym">Pelteobagrus vachellii</name>
    <dbReference type="NCBI Taxonomy" id="175792"/>
    <lineage>
        <taxon>Eukaryota</taxon>
        <taxon>Metazoa</taxon>
        <taxon>Chordata</taxon>
        <taxon>Craniata</taxon>
        <taxon>Vertebrata</taxon>
        <taxon>Euteleostomi</taxon>
        <taxon>Actinopterygii</taxon>
        <taxon>Neopterygii</taxon>
        <taxon>Teleostei</taxon>
        <taxon>Ostariophysi</taxon>
        <taxon>Siluriformes</taxon>
        <taxon>Bagridae</taxon>
        <taxon>Tachysurus</taxon>
    </lineage>
</organism>
<dbReference type="AlphaFoldDB" id="A0AA88NWX7"/>
<dbReference type="Proteomes" id="UP001187315">
    <property type="component" value="Unassembled WGS sequence"/>
</dbReference>
<reference evidence="1" key="1">
    <citation type="submission" date="2023-08" db="EMBL/GenBank/DDBJ databases">
        <title>Pelteobagrus vachellii genome.</title>
        <authorList>
            <person name="Liu H."/>
        </authorList>
    </citation>
    <scope>NUCLEOTIDE SEQUENCE</scope>
    <source>
        <strain evidence="1">PRFRI_2022a</strain>
        <tissue evidence="1">Muscle</tissue>
    </source>
</reference>
<name>A0AA88NWX7_TACVA</name>
<evidence type="ECO:0000313" key="2">
    <source>
        <dbReference type="Proteomes" id="UP001187315"/>
    </source>
</evidence>
<dbReference type="EMBL" id="JAVHJS010000003">
    <property type="protein sequence ID" value="KAK2864620.1"/>
    <property type="molecule type" value="Genomic_DNA"/>
</dbReference>
<proteinExistence type="predicted"/>
<sequence>MVIWRDHKLTDMAQCATRRPVLYGSALQQQQRAEIIVQDVCMVIWRDHKLTDTSNIYSNRQIHRWTLLCLLKRNLRV</sequence>
<comment type="caution">
    <text evidence="1">The sequence shown here is derived from an EMBL/GenBank/DDBJ whole genome shotgun (WGS) entry which is preliminary data.</text>
</comment>
<gene>
    <name evidence="1" type="ORF">Q7C36_003774</name>
</gene>
<evidence type="ECO:0000313" key="1">
    <source>
        <dbReference type="EMBL" id="KAK2864620.1"/>
    </source>
</evidence>